<dbReference type="GO" id="GO:0016740">
    <property type="term" value="F:transferase activity"/>
    <property type="evidence" value="ECO:0007669"/>
    <property type="project" value="UniProtKB-KW"/>
</dbReference>
<protein>
    <submittedName>
        <fullName evidence="4">PTS sugar transporter subunit IIA</fullName>
    </submittedName>
</protein>
<comment type="caution">
    <text evidence="4">The sequence shown here is derived from an EMBL/GenBank/DDBJ whole genome shotgun (WGS) entry which is preliminary data.</text>
</comment>
<dbReference type="GO" id="GO:0005737">
    <property type="term" value="C:cytoplasm"/>
    <property type="evidence" value="ECO:0007669"/>
    <property type="project" value="UniProtKB-SubCell"/>
</dbReference>
<keyword evidence="2" id="KW-0808">Transferase</keyword>
<dbReference type="InterPro" id="IPR016152">
    <property type="entry name" value="PTrfase/Anion_transptr"/>
</dbReference>
<comment type="subcellular location">
    <subcellularLocation>
        <location evidence="1">Cytoplasm</location>
    </subcellularLocation>
</comment>
<dbReference type="InterPro" id="IPR051541">
    <property type="entry name" value="PTS_SugarTrans_NitroReg"/>
</dbReference>
<dbReference type="AlphaFoldDB" id="A0A7V5UDZ3"/>
<feature type="domain" description="PTS EIIA type-2" evidence="3">
    <location>
        <begin position="5"/>
        <end position="149"/>
    </location>
</feature>
<reference evidence="4" key="1">
    <citation type="journal article" date="2020" name="mSystems">
        <title>Genome- and Community-Level Interaction Insights into Carbon Utilization and Element Cycling Functions of Hydrothermarchaeota in Hydrothermal Sediment.</title>
        <authorList>
            <person name="Zhou Z."/>
            <person name="Liu Y."/>
            <person name="Xu W."/>
            <person name="Pan J."/>
            <person name="Luo Z.H."/>
            <person name="Li M."/>
        </authorList>
    </citation>
    <scope>NUCLEOTIDE SEQUENCE [LARGE SCALE GENOMIC DNA]</scope>
    <source>
        <strain evidence="4">HyVt-527</strain>
    </source>
</reference>
<accession>A0A7V5UDZ3</accession>
<dbReference type="SUPFAM" id="SSF55804">
    <property type="entry name" value="Phoshotransferase/anion transport protein"/>
    <property type="match status" value="1"/>
</dbReference>
<evidence type="ECO:0000256" key="2">
    <source>
        <dbReference type="ARBA" id="ARBA00022679"/>
    </source>
</evidence>
<dbReference type="InterPro" id="IPR002178">
    <property type="entry name" value="PTS_EIIA_type-2_dom"/>
</dbReference>
<dbReference type="Pfam" id="PF00359">
    <property type="entry name" value="PTS_EIIA_2"/>
    <property type="match status" value="1"/>
</dbReference>
<gene>
    <name evidence="4" type="ORF">ENJ89_01180</name>
</gene>
<proteinExistence type="predicted"/>
<name>A0A7V5UDZ3_CALAY</name>
<keyword evidence="4" id="KW-0762">Sugar transport</keyword>
<evidence type="ECO:0000313" key="4">
    <source>
        <dbReference type="EMBL" id="HHJ51780.1"/>
    </source>
</evidence>
<dbReference type="Gene3D" id="3.40.930.10">
    <property type="entry name" value="Mannitol-specific EII, Chain A"/>
    <property type="match status" value="1"/>
</dbReference>
<evidence type="ECO:0000256" key="1">
    <source>
        <dbReference type="ARBA" id="ARBA00004496"/>
    </source>
</evidence>
<dbReference type="Proteomes" id="UP000886124">
    <property type="component" value="Unassembled WGS sequence"/>
</dbReference>
<dbReference type="EMBL" id="DROD01000085">
    <property type="protein sequence ID" value="HHJ51780.1"/>
    <property type="molecule type" value="Genomic_DNA"/>
</dbReference>
<organism evidence="4">
    <name type="scientific">Caldithrix abyssi</name>
    <dbReference type="NCBI Taxonomy" id="187145"/>
    <lineage>
        <taxon>Bacteria</taxon>
        <taxon>Pseudomonadati</taxon>
        <taxon>Calditrichota</taxon>
        <taxon>Calditrichia</taxon>
        <taxon>Calditrichales</taxon>
        <taxon>Calditrichaceae</taxon>
        <taxon>Caldithrix</taxon>
    </lineage>
</organism>
<keyword evidence="4" id="KW-0813">Transport</keyword>
<dbReference type="FunFam" id="3.40.930.10:FF:000009">
    <property type="entry name" value="PTS system, fructose specific IIABC component"/>
    <property type="match status" value="1"/>
</dbReference>
<evidence type="ECO:0000259" key="3">
    <source>
        <dbReference type="PROSITE" id="PS51094"/>
    </source>
</evidence>
<sequence length="151" mass="16737">MRLADYLPVEQIAPHLEGKTKFEVIEELLDLIDQNGKLVDREIALQDVLAREGYLSTGLENGLAIPHAKTDGVNELVISFGLKPEGVDFESLDGKPAKLIFLVLSPRDTSGPHIQTLAIISRNLKNAEMRESLLNANSAEQIYQIISDQFK</sequence>
<dbReference type="CDD" id="cd00211">
    <property type="entry name" value="PTS_IIA_fru"/>
    <property type="match status" value="1"/>
</dbReference>
<dbReference type="PANTHER" id="PTHR47738">
    <property type="entry name" value="PTS SYSTEM FRUCTOSE-LIKE EIIA COMPONENT-RELATED"/>
    <property type="match status" value="1"/>
</dbReference>
<dbReference type="PROSITE" id="PS51094">
    <property type="entry name" value="PTS_EIIA_TYPE_2"/>
    <property type="match status" value="1"/>
</dbReference>